<dbReference type="Gene3D" id="3.80.10.10">
    <property type="entry name" value="Ribonuclease Inhibitor"/>
    <property type="match status" value="2"/>
</dbReference>
<feature type="domain" description="Disease resistance R13L4/SHOC-2-like LRR" evidence="3">
    <location>
        <begin position="18"/>
        <end position="158"/>
    </location>
</feature>
<gene>
    <name evidence="4" type="ORF">Ddye_022949</name>
</gene>
<dbReference type="PANTHER" id="PTHR48057:SF19">
    <property type="entry name" value="LEUCINE-RICH REPEAT-CONTAINING N-TERMINAL PLANT-TYPE DOMAIN-CONTAINING PROTEIN"/>
    <property type="match status" value="1"/>
</dbReference>
<dbReference type="FunFam" id="3.80.10.10:FF:000383">
    <property type="entry name" value="Leucine-rich repeat receptor protein kinase EMS1"/>
    <property type="match status" value="1"/>
</dbReference>
<evidence type="ECO:0000313" key="4">
    <source>
        <dbReference type="EMBL" id="KAK2641186.1"/>
    </source>
</evidence>
<name>A0AAD9TS63_9ROSI</name>
<accession>A0AAD9TS63</accession>
<dbReference type="SUPFAM" id="SSF52058">
    <property type="entry name" value="L domain-like"/>
    <property type="match status" value="1"/>
</dbReference>
<organism evidence="4 5">
    <name type="scientific">Dipteronia dyeriana</name>
    <dbReference type="NCBI Taxonomy" id="168575"/>
    <lineage>
        <taxon>Eukaryota</taxon>
        <taxon>Viridiplantae</taxon>
        <taxon>Streptophyta</taxon>
        <taxon>Embryophyta</taxon>
        <taxon>Tracheophyta</taxon>
        <taxon>Spermatophyta</taxon>
        <taxon>Magnoliopsida</taxon>
        <taxon>eudicotyledons</taxon>
        <taxon>Gunneridae</taxon>
        <taxon>Pentapetalae</taxon>
        <taxon>rosids</taxon>
        <taxon>malvids</taxon>
        <taxon>Sapindales</taxon>
        <taxon>Sapindaceae</taxon>
        <taxon>Hippocastanoideae</taxon>
        <taxon>Acereae</taxon>
        <taxon>Dipteronia</taxon>
    </lineage>
</organism>
<dbReference type="InterPro" id="IPR052595">
    <property type="entry name" value="LRRC69/RLP"/>
</dbReference>
<evidence type="ECO:0000259" key="3">
    <source>
        <dbReference type="Pfam" id="PF23598"/>
    </source>
</evidence>
<proteinExistence type="predicted"/>
<dbReference type="Pfam" id="PF23598">
    <property type="entry name" value="LRR_14"/>
    <property type="match status" value="1"/>
</dbReference>
<dbReference type="InterPro" id="IPR055414">
    <property type="entry name" value="LRR_R13L4/SHOC2-like"/>
</dbReference>
<evidence type="ECO:0000313" key="5">
    <source>
        <dbReference type="Proteomes" id="UP001280121"/>
    </source>
</evidence>
<evidence type="ECO:0000256" key="1">
    <source>
        <dbReference type="ARBA" id="ARBA00022614"/>
    </source>
</evidence>
<keyword evidence="1" id="KW-0433">Leucine-rich repeat</keyword>
<dbReference type="AlphaFoldDB" id="A0AAD9TS63"/>
<dbReference type="PANTHER" id="PTHR48057">
    <property type="entry name" value="LEUCINE-RICH REPEAT SERINE/THREONINE-PROTEIN KINASE 1"/>
    <property type="match status" value="1"/>
</dbReference>
<dbReference type="InterPro" id="IPR032675">
    <property type="entry name" value="LRR_dom_sf"/>
</dbReference>
<dbReference type="InterPro" id="IPR001611">
    <property type="entry name" value="Leu-rich_rpt"/>
</dbReference>
<dbReference type="EMBL" id="JANJYI010000007">
    <property type="protein sequence ID" value="KAK2641186.1"/>
    <property type="molecule type" value="Genomic_DNA"/>
</dbReference>
<protein>
    <recommendedName>
        <fullName evidence="3">Disease resistance R13L4/SHOC-2-like LRR domain-containing protein</fullName>
    </recommendedName>
</protein>
<dbReference type="Proteomes" id="UP001280121">
    <property type="component" value="Unassembled WGS sequence"/>
</dbReference>
<keyword evidence="5" id="KW-1185">Reference proteome</keyword>
<evidence type="ECO:0000256" key="2">
    <source>
        <dbReference type="ARBA" id="ARBA00022737"/>
    </source>
</evidence>
<sequence length="303" mass="33338">MALNMSYFGLTGTIPPQLGNLSFLTLVDIKNNSFHGSLPKELSRLCRLKFIDFTSNNFNTEIASWLASLPKLQHLILNQNSFKGTIPPFLGNISSLQELRLTDNKLSGGVPKELGNLAQLEILSIGTNSLRGNNLTGNLADNMCQNLPALQGLYMSGNQFTGRIPNNLWQCRHLRFVSLSFNQFGGRIPRDIGNLTFAIALAIGYNNLTATKCHCIGKAKEEEDTGAERQAMSMHFLTGCLNPESMTIRTIATAVHHHKGTMEGINGDRKSLAQGEPVRGNPKITTRMANIKTTRTARPPMEE</sequence>
<keyword evidence="2" id="KW-0677">Repeat</keyword>
<reference evidence="4" key="1">
    <citation type="journal article" date="2023" name="Plant J.">
        <title>Genome sequences and population genomics provide insights into the demographic history, inbreeding, and mutation load of two 'living fossil' tree species of Dipteronia.</title>
        <authorList>
            <person name="Feng Y."/>
            <person name="Comes H.P."/>
            <person name="Chen J."/>
            <person name="Zhu S."/>
            <person name="Lu R."/>
            <person name="Zhang X."/>
            <person name="Li P."/>
            <person name="Qiu J."/>
            <person name="Olsen K.M."/>
            <person name="Qiu Y."/>
        </authorList>
    </citation>
    <scope>NUCLEOTIDE SEQUENCE</scope>
    <source>
        <strain evidence="4">KIB01</strain>
    </source>
</reference>
<dbReference type="Pfam" id="PF00560">
    <property type="entry name" value="LRR_1"/>
    <property type="match status" value="1"/>
</dbReference>
<comment type="caution">
    <text evidence="4">The sequence shown here is derived from an EMBL/GenBank/DDBJ whole genome shotgun (WGS) entry which is preliminary data.</text>
</comment>